<dbReference type="Proteomes" id="UP001500567">
    <property type="component" value="Unassembled WGS sequence"/>
</dbReference>
<name>A0ABP7STB7_9BACT</name>
<evidence type="ECO:0000256" key="11">
    <source>
        <dbReference type="ARBA" id="ARBA00023136"/>
    </source>
</evidence>
<keyword evidence="7 12" id="KW-1133">Transmembrane helix</keyword>
<protein>
    <submittedName>
        <fullName evidence="14">Alkane 1-monooxygenase</fullName>
    </submittedName>
</protein>
<keyword evidence="15" id="KW-1185">Reference proteome</keyword>
<keyword evidence="11 12" id="KW-0472">Membrane</keyword>
<evidence type="ECO:0000256" key="12">
    <source>
        <dbReference type="SAM" id="Phobius"/>
    </source>
</evidence>
<comment type="caution">
    <text evidence="14">The sequence shown here is derived from an EMBL/GenBank/DDBJ whole genome shotgun (WGS) entry which is preliminary data.</text>
</comment>
<dbReference type="InterPro" id="IPR033885">
    <property type="entry name" value="AlkB/XylM"/>
</dbReference>
<evidence type="ECO:0000256" key="6">
    <source>
        <dbReference type="ARBA" id="ARBA00022723"/>
    </source>
</evidence>
<evidence type="ECO:0000256" key="9">
    <source>
        <dbReference type="ARBA" id="ARBA00023004"/>
    </source>
</evidence>
<keyword evidence="6" id="KW-0479">Metal-binding</keyword>
<feature type="domain" description="Fatty acid desaturase" evidence="13">
    <location>
        <begin position="101"/>
        <end position="311"/>
    </location>
</feature>
<gene>
    <name evidence="14" type="ORF">GCM10022408_31860</name>
</gene>
<evidence type="ECO:0000256" key="3">
    <source>
        <dbReference type="ARBA" id="ARBA00022475"/>
    </source>
</evidence>
<keyword evidence="4" id="KW-0997">Cell inner membrane</keyword>
<keyword evidence="9" id="KW-0408">Iron</keyword>
<dbReference type="PANTHER" id="PTHR38674">
    <property type="entry name" value="ALKANE 1-MONOOXYGENASE 1"/>
    <property type="match status" value="1"/>
</dbReference>
<dbReference type="CDD" id="cd03512">
    <property type="entry name" value="Alkane-hydroxylase"/>
    <property type="match status" value="1"/>
</dbReference>
<keyword evidence="10" id="KW-0503">Monooxygenase</keyword>
<keyword evidence="8" id="KW-0560">Oxidoreductase</keyword>
<feature type="transmembrane region" description="Helical" evidence="12">
    <location>
        <begin position="12"/>
        <end position="33"/>
    </location>
</feature>
<dbReference type="InterPro" id="IPR005804">
    <property type="entry name" value="FA_desaturase_dom"/>
</dbReference>
<feature type="transmembrane region" description="Helical" evidence="12">
    <location>
        <begin position="103"/>
        <end position="121"/>
    </location>
</feature>
<proteinExistence type="inferred from homology"/>
<evidence type="ECO:0000256" key="7">
    <source>
        <dbReference type="ARBA" id="ARBA00022989"/>
    </source>
</evidence>
<evidence type="ECO:0000256" key="2">
    <source>
        <dbReference type="ARBA" id="ARBA00010823"/>
    </source>
</evidence>
<dbReference type="Pfam" id="PF00487">
    <property type="entry name" value="FA_desaturase"/>
    <property type="match status" value="1"/>
</dbReference>
<feature type="transmembrane region" description="Helical" evidence="12">
    <location>
        <begin position="72"/>
        <end position="91"/>
    </location>
</feature>
<evidence type="ECO:0000256" key="8">
    <source>
        <dbReference type="ARBA" id="ARBA00023002"/>
    </source>
</evidence>
<dbReference type="EMBL" id="BAABDJ010000036">
    <property type="protein sequence ID" value="GAA4016045.1"/>
    <property type="molecule type" value="Genomic_DNA"/>
</dbReference>
<comment type="similarity">
    <text evidence="2">Belongs to the fatty acid desaturase type 1 family. AlkB subfamily.</text>
</comment>
<dbReference type="RefSeq" id="WP_345074357.1">
    <property type="nucleotide sequence ID" value="NZ_BAABDJ010000036.1"/>
</dbReference>
<keyword evidence="3" id="KW-1003">Cell membrane</keyword>
<evidence type="ECO:0000259" key="13">
    <source>
        <dbReference type="Pfam" id="PF00487"/>
    </source>
</evidence>
<evidence type="ECO:0000256" key="5">
    <source>
        <dbReference type="ARBA" id="ARBA00022692"/>
    </source>
</evidence>
<keyword evidence="5 12" id="KW-0812">Transmembrane</keyword>
<dbReference type="PANTHER" id="PTHR38674:SF1">
    <property type="entry name" value="ALKANE 1-MONOOXYGENASE 1"/>
    <property type="match status" value="1"/>
</dbReference>
<sequence length="358" mass="40570">MPTSLRDARYLLAYSVPLAALGGIWLGGIWSWLTPVYVFGLIPALEGVFTTSPAAQAAESVTGLRRGFFNGLLYLNVGTQYALLLIFLHTLSQEPRALWEQAGMVFSMGVCCGTLGINVAHELGHRASRAERTMAHLLLLSTFYLHFYIEHNRGHHRHVATPLDPATARFNEPFFQFLPRAVSGEYQGAWRLEHGRLQQQQRSWWSAGNQMLRFQLYQAGLLVVVGAVFGWVGLLGWLGACAVGIILFQLVNYVEHYGLQRRHTATGSYERVQPWHSWNSEHPFGRILLYELTRHSDHHYQASRPYHALRRQPQSPQMPTGYPGMMLLATVPPLWFRVMNKRVPTVMEEKSQLPPKAA</sequence>
<evidence type="ECO:0000313" key="15">
    <source>
        <dbReference type="Proteomes" id="UP001500567"/>
    </source>
</evidence>
<evidence type="ECO:0000256" key="1">
    <source>
        <dbReference type="ARBA" id="ARBA00004429"/>
    </source>
</evidence>
<feature type="transmembrane region" description="Helical" evidence="12">
    <location>
        <begin position="221"/>
        <end position="251"/>
    </location>
</feature>
<reference evidence="15" key="1">
    <citation type="journal article" date="2019" name="Int. J. Syst. Evol. Microbiol.">
        <title>The Global Catalogue of Microorganisms (GCM) 10K type strain sequencing project: providing services to taxonomists for standard genome sequencing and annotation.</title>
        <authorList>
            <consortium name="The Broad Institute Genomics Platform"/>
            <consortium name="The Broad Institute Genome Sequencing Center for Infectious Disease"/>
            <person name="Wu L."/>
            <person name="Ma J."/>
        </authorList>
    </citation>
    <scope>NUCLEOTIDE SEQUENCE [LARGE SCALE GENOMIC DNA]</scope>
    <source>
        <strain evidence="15">JCM 17224</strain>
    </source>
</reference>
<evidence type="ECO:0000256" key="10">
    <source>
        <dbReference type="ARBA" id="ARBA00023033"/>
    </source>
</evidence>
<organism evidence="14 15">
    <name type="scientific">Hymenobacter fastidiosus</name>
    <dbReference type="NCBI Taxonomy" id="486264"/>
    <lineage>
        <taxon>Bacteria</taxon>
        <taxon>Pseudomonadati</taxon>
        <taxon>Bacteroidota</taxon>
        <taxon>Cytophagia</taxon>
        <taxon>Cytophagales</taxon>
        <taxon>Hymenobacteraceae</taxon>
        <taxon>Hymenobacter</taxon>
    </lineage>
</organism>
<evidence type="ECO:0000313" key="14">
    <source>
        <dbReference type="EMBL" id="GAA4016045.1"/>
    </source>
</evidence>
<accession>A0ABP7STB7</accession>
<comment type="subcellular location">
    <subcellularLocation>
        <location evidence="1">Cell inner membrane</location>
        <topology evidence="1">Multi-pass membrane protein</topology>
    </subcellularLocation>
</comment>
<evidence type="ECO:0000256" key="4">
    <source>
        <dbReference type="ARBA" id="ARBA00022519"/>
    </source>
</evidence>